<dbReference type="CDD" id="cd00761">
    <property type="entry name" value="Glyco_tranf_GTA_type"/>
    <property type="match status" value="1"/>
</dbReference>
<gene>
    <name evidence="8" type="ORF">OIT44_03445</name>
</gene>
<accession>A0ABT3E405</accession>
<name>A0ABT3E405_9LACO</name>
<keyword evidence="5" id="KW-0777">Teichoic acid biosynthesis</keyword>
<organism evidence="8 9">
    <name type="scientific">Weissella ceti</name>
    <dbReference type="NCBI Taxonomy" id="759620"/>
    <lineage>
        <taxon>Bacteria</taxon>
        <taxon>Bacillati</taxon>
        <taxon>Bacillota</taxon>
        <taxon>Bacilli</taxon>
        <taxon>Lactobacillales</taxon>
        <taxon>Lactobacillaceae</taxon>
        <taxon>Weissella</taxon>
    </lineage>
</organism>
<keyword evidence="9" id="KW-1185">Reference proteome</keyword>
<dbReference type="InterPro" id="IPR043148">
    <property type="entry name" value="TagF_C"/>
</dbReference>
<dbReference type="InterPro" id="IPR029044">
    <property type="entry name" value="Nucleotide-diphossugar_trans"/>
</dbReference>
<dbReference type="Pfam" id="PF04464">
    <property type="entry name" value="Glyphos_transf"/>
    <property type="match status" value="1"/>
</dbReference>
<evidence type="ECO:0000256" key="1">
    <source>
        <dbReference type="ARBA" id="ARBA00004202"/>
    </source>
</evidence>
<evidence type="ECO:0000256" key="4">
    <source>
        <dbReference type="ARBA" id="ARBA00022679"/>
    </source>
</evidence>
<evidence type="ECO:0000313" key="9">
    <source>
        <dbReference type="Proteomes" id="UP001526225"/>
    </source>
</evidence>
<dbReference type="PANTHER" id="PTHR37316">
    <property type="entry name" value="TEICHOIC ACID GLYCEROL-PHOSPHATE PRIMASE"/>
    <property type="match status" value="1"/>
</dbReference>
<evidence type="ECO:0000256" key="3">
    <source>
        <dbReference type="ARBA" id="ARBA00022475"/>
    </source>
</evidence>
<comment type="subcellular location">
    <subcellularLocation>
        <location evidence="1">Cell membrane</location>
        <topology evidence="1">Peripheral membrane protein</topology>
    </subcellularLocation>
</comment>
<dbReference type="InterPro" id="IPR007554">
    <property type="entry name" value="Glycerophosphate_synth"/>
</dbReference>
<dbReference type="Gene3D" id="3.90.550.10">
    <property type="entry name" value="Spore Coat Polysaccharide Biosynthesis Protein SpsA, Chain A"/>
    <property type="match status" value="1"/>
</dbReference>
<keyword evidence="6" id="KW-0472">Membrane</keyword>
<dbReference type="Gene3D" id="3.40.50.12580">
    <property type="match status" value="1"/>
</dbReference>
<dbReference type="Pfam" id="PF00535">
    <property type="entry name" value="Glycos_transf_2"/>
    <property type="match status" value="1"/>
</dbReference>
<dbReference type="SUPFAM" id="SSF53448">
    <property type="entry name" value="Nucleotide-diphospho-sugar transferases"/>
    <property type="match status" value="1"/>
</dbReference>
<dbReference type="SUPFAM" id="SSF53756">
    <property type="entry name" value="UDP-Glycosyltransferase/glycogen phosphorylase"/>
    <property type="match status" value="1"/>
</dbReference>
<proteinExistence type="inferred from homology"/>
<dbReference type="Gene3D" id="3.40.50.11820">
    <property type="match status" value="1"/>
</dbReference>
<evidence type="ECO:0000313" key="8">
    <source>
        <dbReference type="EMBL" id="MCW0953127.1"/>
    </source>
</evidence>
<comment type="caution">
    <text evidence="8">The sequence shown here is derived from an EMBL/GenBank/DDBJ whole genome shotgun (WGS) entry which is preliminary data.</text>
</comment>
<keyword evidence="4" id="KW-0808">Transferase</keyword>
<feature type="domain" description="Glycosyltransferase 2-like" evidence="7">
    <location>
        <begin position="14"/>
        <end position="146"/>
    </location>
</feature>
<dbReference type="RefSeq" id="WP_213409550.1">
    <property type="nucleotide sequence ID" value="NZ_CP074441.1"/>
</dbReference>
<evidence type="ECO:0000256" key="6">
    <source>
        <dbReference type="ARBA" id="ARBA00023136"/>
    </source>
</evidence>
<keyword evidence="3" id="KW-1003">Cell membrane</keyword>
<dbReference type="EMBL" id="JAOZFE010000003">
    <property type="protein sequence ID" value="MCW0953127.1"/>
    <property type="molecule type" value="Genomic_DNA"/>
</dbReference>
<comment type="similarity">
    <text evidence="2">Belongs to the CDP-glycerol glycerophosphotransferase family.</text>
</comment>
<dbReference type="InterPro" id="IPR043149">
    <property type="entry name" value="TagF_N"/>
</dbReference>
<dbReference type="Proteomes" id="UP001526225">
    <property type="component" value="Unassembled WGS sequence"/>
</dbReference>
<dbReference type="InterPro" id="IPR001173">
    <property type="entry name" value="Glyco_trans_2-like"/>
</dbReference>
<evidence type="ECO:0000259" key="7">
    <source>
        <dbReference type="Pfam" id="PF00535"/>
    </source>
</evidence>
<reference evidence="8 9" key="1">
    <citation type="submission" date="2022-10" db="EMBL/GenBank/DDBJ databases">
        <title>Weissella fermenti sp. nov., isolated from fermented cabbage.</title>
        <authorList>
            <person name="Lee J.K."/>
            <person name="Baek J.H."/>
            <person name="Choi D.G."/>
            <person name="Kim J.M."/>
            <person name="Jeon C.O."/>
        </authorList>
    </citation>
    <scope>NUCLEOTIDE SEQUENCE [LARGE SCALE GENOMIC DNA]</scope>
    <source>
        <strain evidence="8 9">KACC 18534</strain>
    </source>
</reference>
<evidence type="ECO:0000256" key="5">
    <source>
        <dbReference type="ARBA" id="ARBA00022944"/>
    </source>
</evidence>
<dbReference type="InterPro" id="IPR051612">
    <property type="entry name" value="Teichoic_Acid_Biosynth"/>
</dbReference>
<evidence type="ECO:0000256" key="2">
    <source>
        <dbReference type="ARBA" id="ARBA00010488"/>
    </source>
</evidence>
<sequence length="1174" mass="133690">MNETTKQYISGLVSVVVPAYNAADFLEDNVTSYLEQTLSNIEIIIVNDGSKDNTQQIAEKLAKKDTRVRVVNKINGGLSSARNAGVEAASGEYLFFIDPDDYMEDDTLETLFSSLELTGSDVAITGYDLEYPKKTNLPGAWMQQLFSQTKQHFTVQEFPNVLQASTAWGKLIRASFYEQAGLTFIDGILYEDQPFTAKMYASAKNGIDLIGAYKVHWVQRDESISHQVTVDDLYARLNAAQLTLEILSENADEHVKTARLVQNLNNDFRYIMRQFNKVSDEYNALIFKALPQFYNLLADKSQLDAIVDVAYQLLAKGDVETFSALLEATNISNYKMKLISQQGQPVVDWSPLKYIGEFSSTGHVLSENFQPRAFISGFDAGEDGVDLDIQAYVTKLDDHEFSYDVRLQLVEIEPTGEQDNVLFELTPSAQFAKPDTIREHKEWWADYSDNFYRFTVPNQVCQQLETRVRLQVVISVGGQEYITDVNRVRNNSTGRWQNVPLSKTNQICLKKDKTSKSGFYYLEYVPVATVELQTSNDAELSFKITSGVPLAAAEMVSIGRHKKKLKLQLNSSDEENVYTVHVSLKKLRRLYHILKDILTKHRPKQKNWQFNLLDTQSNPVLSLIDTQNPIVDHNVAMTNLPTGNAKLMVAPVVEVKHAQVTDNTLHMDVRALNVPAEGLDVCVDVVAKKAKIKQRIHLNGEQVNHVEVALTHSVFGQEVPLPITQYTISFKNLRNREFNTFYDEAFVKSLPFDGYHDAIHNHRIDFNYSKRKLRVQFFNEMPDEDKGGYGWSRLLSEYLNSSKPVDPKKVLFRTYYGESVTDNAVALTEEILKRPDKDLTIYWAVQNQHIAVPAGTHRVIINSAEWFDILATAGTVVENVHQINYMHKKPGQRIVQAFHGYPYKQMGRAFYEDKEYTLARIKSFQDREAQWDFILSPAPYATPLYQDSFNFYGKMLEVGHPRNDILVDANRATERADINKQVRQRLHIGMDKKIVLYAPTYRDYASDTEFASHRVDFVDYNKLAKQLGDEYVLLIRGHMMNRRAGDTVDANNVIDVTAYPEILDLIIASDMAVLDYSSLRFDYAQTGKPMIFLVPDLALYEETRGGLMPYLPTAPGWIVNSQQELADAINHADDYMTLFGDAWTTFRATYTPMDDGKASQRMVDLLFKQEDATK</sequence>
<protein>
    <submittedName>
        <fullName evidence="8">CDP-glycerol glycerophosphotransferase family protein</fullName>
    </submittedName>
</protein>
<dbReference type="PANTHER" id="PTHR37316:SF3">
    <property type="entry name" value="TEICHOIC ACID GLYCEROL-PHOSPHATE TRANSFERASE"/>
    <property type="match status" value="1"/>
</dbReference>